<dbReference type="Proteomes" id="UP000503222">
    <property type="component" value="Chromosome"/>
</dbReference>
<dbReference type="Pfam" id="PF00593">
    <property type="entry name" value="TonB_dep_Rec_b-barrel"/>
    <property type="match status" value="1"/>
</dbReference>
<evidence type="ECO:0000259" key="7">
    <source>
        <dbReference type="Pfam" id="PF00593"/>
    </source>
</evidence>
<keyword evidence="2 4" id="KW-0472">Membrane</keyword>
<dbReference type="GO" id="GO:0009279">
    <property type="term" value="C:cell outer membrane"/>
    <property type="evidence" value="ECO:0007669"/>
    <property type="project" value="UniProtKB-SubCell"/>
</dbReference>
<dbReference type="InterPro" id="IPR000531">
    <property type="entry name" value="Beta-barrel_TonB"/>
</dbReference>
<keyword evidence="10" id="KW-1185">Reference proteome</keyword>
<dbReference type="KEGG" id="spii:G7077_01960"/>
<dbReference type="Gene3D" id="2.170.130.10">
    <property type="entry name" value="TonB-dependent receptor, plug domain"/>
    <property type="match status" value="1"/>
</dbReference>
<organism evidence="9 10">
    <name type="scientific">Sphingomonas piscis</name>
    <dbReference type="NCBI Taxonomy" id="2714943"/>
    <lineage>
        <taxon>Bacteria</taxon>
        <taxon>Pseudomonadati</taxon>
        <taxon>Pseudomonadota</taxon>
        <taxon>Alphaproteobacteria</taxon>
        <taxon>Sphingomonadales</taxon>
        <taxon>Sphingomonadaceae</taxon>
        <taxon>Sphingomonas</taxon>
    </lineage>
</organism>
<keyword evidence="9" id="KW-0675">Receptor</keyword>
<feature type="signal peptide" evidence="6">
    <location>
        <begin position="1"/>
        <end position="32"/>
    </location>
</feature>
<dbReference type="SUPFAM" id="SSF56935">
    <property type="entry name" value="Porins"/>
    <property type="match status" value="1"/>
</dbReference>
<dbReference type="PANTHER" id="PTHR40980:SF3">
    <property type="entry name" value="TONB-DEPENDENT RECEPTOR-LIKE BETA-BARREL DOMAIN-CONTAINING PROTEIN"/>
    <property type="match status" value="1"/>
</dbReference>
<evidence type="ECO:0000256" key="1">
    <source>
        <dbReference type="ARBA" id="ARBA00004442"/>
    </source>
</evidence>
<sequence length="1158" mass="125346">MRLSDGSLLRSRFTLLSTGVSLFALAAAPAQAQTEQPADISDTAGQVQQTDEAPAPESSVANATAPAEPEGGTIVVTGIRQSLRNSQNIKRNADTVVDAITATDIGALPDRSVTEALQRVPGVQINRFAAASDPDHFSAEGSGVVIRGLSFVRSEFNGRDTFSTGVYGQAINFADVPAELLGSVEVYKNSTAEMIEGGLSGTVNMNLRLPFDRKGLHWGFDVEANYSDLANKWSPVGSALVSNNWDTNIGRVGFMAAGAYSRLLSRSDGVQVTNFQLRNGTVAGNSDTDSNGSPDNFCRMPLPSDTDATGFPPVLAGAAPNAACFGTATGSSDGFADWIVGDRYAPLGGQYRTQDYDRRRKGFAGALQWESTDRTMAVTAQVLRSAATQKWGEHTFEAAPDLAEYNTFPIGCLQNANGPGGRTQAECPVGQFTNYQYGDDGVFESGYITAPGTGWRAGDTGQAIARIPTGGIQNSLSRRSVDEYNRVQDHGLNFKYTPNERWSFNVDAQHVRAKHDNLDLSVFGSNYADYELDLTGGVPDVIAHKPNTLFPTWGTASPDLIAATDEQYFADPRFTFWRAAMDHKEKSRGREWAFKGDVTYNFEDASPFLKRVKFGARYSDRDQLIKSSAYNWGALSEAWSGSPTFMDQVGGGNVELYNYRDFFRGETSAPPSANYYAGDPAGDYDDTVNFLRQIQEVTRASGSSAVTWNPLAERSGVRSDGFLPGEVQRVSEANKAAYAMLSFDSDNPIFGNVRVAGNIGLRYVTSKVKSLGSIGVPTQQALGLLTTQGNLIPFTTDPAIVETNPATGVTAPIPGRCDPRVPEGAPPGTIPAVPGGICTVGAAAYNQLAQFATGETADDLARNDYSYFLPSLNLRFGLTDNLILRFAAGRNLARPGLADIRNFLTLGQDSSNGFRLTATAGNPYLKPALSDNLDASLEWYFARVGSLTFNAFAKNIHNFFYQEVTERPITSGGVTQPVFVRGPANFDGKGKIRGFEVAYQQTFDMLPGVLSGLGVAANYTYIKSKGLPVQNTFRQDTGPLGRVGSLPLEQLSKHNINFAPFYEKGPLSLRLAYNWRSKYLLTSSDVIFPYYPIYNDKGGQIDASAFYSITDKLKIGVQGVNLNNQVTKTLQQFAPGMLGPRSYFMNDRRFSFILRGSF</sequence>
<dbReference type="PANTHER" id="PTHR40980">
    <property type="entry name" value="PLUG DOMAIN-CONTAINING PROTEIN"/>
    <property type="match status" value="1"/>
</dbReference>
<dbReference type="EMBL" id="CP049869">
    <property type="protein sequence ID" value="QIK77860.1"/>
    <property type="molecule type" value="Genomic_DNA"/>
</dbReference>
<evidence type="ECO:0000256" key="4">
    <source>
        <dbReference type="RuleBase" id="RU003357"/>
    </source>
</evidence>
<evidence type="ECO:0000313" key="9">
    <source>
        <dbReference type="EMBL" id="QIK77860.1"/>
    </source>
</evidence>
<dbReference type="Gene3D" id="2.40.170.20">
    <property type="entry name" value="TonB-dependent receptor, beta-barrel domain"/>
    <property type="match status" value="1"/>
</dbReference>
<evidence type="ECO:0000256" key="2">
    <source>
        <dbReference type="ARBA" id="ARBA00023136"/>
    </source>
</evidence>
<keyword evidence="6" id="KW-0732">Signal</keyword>
<evidence type="ECO:0000256" key="5">
    <source>
        <dbReference type="SAM" id="MobiDB-lite"/>
    </source>
</evidence>
<dbReference type="InterPro" id="IPR037066">
    <property type="entry name" value="Plug_dom_sf"/>
</dbReference>
<dbReference type="InterPro" id="IPR010104">
    <property type="entry name" value="TonB_rcpt_bac"/>
</dbReference>
<evidence type="ECO:0000256" key="3">
    <source>
        <dbReference type="ARBA" id="ARBA00023237"/>
    </source>
</evidence>
<dbReference type="InterPro" id="IPR036942">
    <property type="entry name" value="Beta-barrel_TonB_sf"/>
</dbReference>
<dbReference type="RefSeq" id="WP_166410255.1">
    <property type="nucleotide sequence ID" value="NZ_CP049869.1"/>
</dbReference>
<evidence type="ECO:0000259" key="8">
    <source>
        <dbReference type="Pfam" id="PF07715"/>
    </source>
</evidence>
<proteinExistence type="inferred from homology"/>
<feature type="region of interest" description="Disordered" evidence="5">
    <location>
        <begin position="34"/>
        <end position="72"/>
    </location>
</feature>
<evidence type="ECO:0000313" key="10">
    <source>
        <dbReference type="Proteomes" id="UP000503222"/>
    </source>
</evidence>
<gene>
    <name evidence="9" type="ORF">G7077_01960</name>
</gene>
<feature type="domain" description="TonB-dependent receptor-like beta-barrel" evidence="7">
    <location>
        <begin position="564"/>
        <end position="1122"/>
    </location>
</feature>
<accession>A0A6G7YM86</accession>
<comment type="similarity">
    <text evidence="4">Belongs to the TonB-dependent receptor family.</text>
</comment>
<name>A0A6G7YM86_9SPHN</name>
<reference evidence="9 10" key="1">
    <citation type="submission" date="2020-03" db="EMBL/GenBank/DDBJ databases">
        <title>Sphingomonas sp. nov., isolated from fish.</title>
        <authorList>
            <person name="Hyun D.-W."/>
            <person name="Bae J.-W."/>
        </authorList>
    </citation>
    <scope>NUCLEOTIDE SEQUENCE [LARGE SCALE GENOMIC DNA]</scope>
    <source>
        <strain evidence="9 10">HDW15B</strain>
    </source>
</reference>
<feature type="chain" id="PRO_5026349678" evidence="6">
    <location>
        <begin position="33"/>
        <end position="1158"/>
    </location>
</feature>
<feature type="domain" description="TonB-dependent receptor plug" evidence="8">
    <location>
        <begin position="90"/>
        <end position="201"/>
    </location>
</feature>
<protein>
    <submittedName>
        <fullName evidence="9">TonB-dependent receptor</fullName>
    </submittedName>
</protein>
<keyword evidence="3" id="KW-0998">Cell outer membrane</keyword>
<evidence type="ECO:0000256" key="6">
    <source>
        <dbReference type="SAM" id="SignalP"/>
    </source>
</evidence>
<dbReference type="AlphaFoldDB" id="A0A6G7YM86"/>
<keyword evidence="4" id="KW-0798">TonB box</keyword>
<dbReference type="Pfam" id="PF07715">
    <property type="entry name" value="Plug"/>
    <property type="match status" value="1"/>
</dbReference>
<dbReference type="InterPro" id="IPR012910">
    <property type="entry name" value="Plug_dom"/>
</dbReference>
<dbReference type="NCBIfam" id="TIGR01782">
    <property type="entry name" value="TonB-Xanth-Caul"/>
    <property type="match status" value="1"/>
</dbReference>
<comment type="subcellular location">
    <subcellularLocation>
        <location evidence="1 4">Cell outer membrane</location>
    </subcellularLocation>
</comment>